<dbReference type="GO" id="GO:0006412">
    <property type="term" value="P:translation"/>
    <property type="evidence" value="ECO:0007669"/>
    <property type="project" value="UniProtKB-UniRule"/>
</dbReference>
<proteinExistence type="inferred from homology"/>
<evidence type="ECO:0000313" key="7">
    <source>
        <dbReference type="EMBL" id="OGZ27756.1"/>
    </source>
</evidence>
<dbReference type="HAMAP" id="MF_00340">
    <property type="entry name" value="Ribosomal_bL32"/>
    <property type="match status" value="1"/>
</dbReference>
<dbReference type="InterPro" id="IPR002677">
    <property type="entry name" value="Ribosomal_bL32"/>
</dbReference>
<dbReference type="Proteomes" id="UP000177740">
    <property type="component" value="Unassembled WGS sequence"/>
</dbReference>
<dbReference type="GO" id="GO:0015934">
    <property type="term" value="C:large ribosomal subunit"/>
    <property type="evidence" value="ECO:0007669"/>
    <property type="project" value="InterPro"/>
</dbReference>
<dbReference type="GO" id="GO:0003735">
    <property type="term" value="F:structural constituent of ribosome"/>
    <property type="evidence" value="ECO:0007669"/>
    <property type="project" value="InterPro"/>
</dbReference>
<evidence type="ECO:0000256" key="2">
    <source>
        <dbReference type="ARBA" id="ARBA00022980"/>
    </source>
</evidence>
<feature type="compositionally biased region" description="Basic and acidic residues" evidence="6">
    <location>
        <begin position="67"/>
        <end position="82"/>
    </location>
</feature>
<feature type="region of interest" description="Disordered" evidence="6">
    <location>
        <begin position="65"/>
        <end position="91"/>
    </location>
</feature>
<evidence type="ECO:0000256" key="3">
    <source>
        <dbReference type="ARBA" id="ARBA00023274"/>
    </source>
</evidence>
<evidence type="ECO:0000256" key="1">
    <source>
        <dbReference type="ARBA" id="ARBA00008560"/>
    </source>
</evidence>
<dbReference type="STRING" id="1801677.A2365_03905"/>
<organism evidence="7 8">
    <name type="scientific">Candidatus Nealsonbacteria bacterium RIFOXYB1_FULL_40_15</name>
    <dbReference type="NCBI Taxonomy" id="1801677"/>
    <lineage>
        <taxon>Bacteria</taxon>
        <taxon>Candidatus Nealsoniibacteriota</taxon>
    </lineage>
</organism>
<dbReference type="NCBIfam" id="TIGR01031">
    <property type="entry name" value="rpmF_bact"/>
    <property type="match status" value="1"/>
</dbReference>
<dbReference type="PANTHER" id="PTHR35534:SF1">
    <property type="entry name" value="LARGE RIBOSOMAL SUBUNIT PROTEIN BL32"/>
    <property type="match status" value="1"/>
</dbReference>
<sequence length="91" mass="10583">MAVPKQHRSKSRQRNKRMHLYLEKPALSVCPKCGRAVLPHKLCNWCGYYKGREMIDVMAKLTKKEKKAKEKEMAEKEKEKPLGAEALSQKQ</sequence>
<dbReference type="AlphaFoldDB" id="A0A1G2EPM7"/>
<evidence type="ECO:0000256" key="4">
    <source>
        <dbReference type="ARBA" id="ARBA00035178"/>
    </source>
</evidence>
<reference evidence="7 8" key="1">
    <citation type="journal article" date="2016" name="Nat. Commun.">
        <title>Thousands of microbial genomes shed light on interconnected biogeochemical processes in an aquifer system.</title>
        <authorList>
            <person name="Anantharaman K."/>
            <person name="Brown C.T."/>
            <person name="Hug L.A."/>
            <person name="Sharon I."/>
            <person name="Castelle C.J."/>
            <person name="Probst A.J."/>
            <person name="Thomas B.C."/>
            <person name="Singh A."/>
            <person name="Wilkins M.J."/>
            <person name="Karaoz U."/>
            <person name="Brodie E.L."/>
            <person name="Williams K.H."/>
            <person name="Hubbard S.S."/>
            <person name="Banfield J.F."/>
        </authorList>
    </citation>
    <scope>NUCLEOTIDE SEQUENCE [LARGE SCALE GENOMIC DNA]</scope>
</reference>
<gene>
    <name evidence="5" type="primary">rpmF</name>
    <name evidence="7" type="ORF">A2365_03905</name>
</gene>
<name>A0A1G2EPM7_9BACT</name>
<dbReference type="SUPFAM" id="SSF57829">
    <property type="entry name" value="Zn-binding ribosomal proteins"/>
    <property type="match status" value="1"/>
</dbReference>
<keyword evidence="2 5" id="KW-0689">Ribosomal protein</keyword>
<comment type="similarity">
    <text evidence="1 5">Belongs to the bacterial ribosomal protein bL32 family.</text>
</comment>
<dbReference type="InterPro" id="IPR044957">
    <property type="entry name" value="Ribosomal_bL32_bact"/>
</dbReference>
<dbReference type="PANTHER" id="PTHR35534">
    <property type="entry name" value="50S RIBOSOMAL PROTEIN L32"/>
    <property type="match status" value="1"/>
</dbReference>
<accession>A0A1G2EPM7</accession>
<comment type="caution">
    <text evidence="7">The sequence shown here is derived from an EMBL/GenBank/DDBJ whole genome shotgun (WGS) entry which is preliminary data.</text>
</comment>
<evidence type="ECO:0000313" key="8">
    <source>
        <dbReference type="Proteomes" id="UP000177740"/>
    </source>
</evidence>
<dbReference type="Pfam" id="PF01783">
    <property type="entry name" value="Ribosomal_L32p"/>
    <property type="match status" value="1"/>
</dbReference>
<evidence type="ECO:0000256" key="6">
    <source>
        <dbReference type="SAM" id="MobiDB-lite"/>
    </source>
</evidence>
<dbReference type="EMBL" id="MHMM01000004">
    <property type="protein sequence ID" value="OGZ27756.1"/>
    <property type="molecule type" value="Genomic_DNA"/>
</dbReference>
<dbReference type="InterPro" id="IPR011332">
    <property type="entry name" value="Ribosomal_zn-bd"/>
</dbReference>
<keyword evidence="3 5" id="KW-0687">Ribonucleoprotein</keyword>
<evidence type="ECO:0000256" key="5">
    <source>
        <dbReference type="HAMAP-Rule" id="MF_00340"/>
    </source>
</evidence>
<protein>
    <recommendedName>
        <fullName evidence="4 5">Large ribosomal subunit protein bL32</fullName>
    </recommendedName>
</protein>